<reference evidence="2 3" key="1">
    <citation type="submission" date="2012-06" db="EMBL/GenBank/DDBJ databases">
        <title>Finished chromosome of genome of Crinalium epipsammum PCC 9333.</title>
        <authorList>
            <consortium name="US DOE Joint Genome Institute"/>
            <person name="Gugger M."/>
            <person name="Coursin T."/>
            <person name="Rippka R."/>
            <person name="Tandeau De Marsac N."/>
            <person name="Huntemann M."/>
            <person name="Wei C.-L."/>
            <person name="Han J."/>
            <person name="Detter J.C."/>
            <person name="Han C."/>
            <person name="Tapia R."/>
            <person name="Davenport K."/>
            <person name="Daligault H."/>
            <person name="Erkkila T."/>
            <person name="Gu W."/>
            <person name="Munk A.C.C."/>
            <person name="Teshima H."/>
            <person name="Xu Y."/>
            <person name="Chain P."/>
            <person name="Chen A."/>
            <person name="Krypides N."/>
            <person name="Mavromatis K."/>
            <person name="Markowitz V."/>
            <person name="Szeto E."/>
            <person name="Ivanova N."/>
            <person name="Mikhailova N."/>
            <person name="Ovchinnikova G."/>
            <person name="Pagani I."/>
            <person name="Pati A."/>
            <person name="Goodwin L."/>
            <person name="Peters L."/>
            <person name="Pitluck S."/>
            <person name="Woyke T."/>
            <person name="Kerfeld C."/>
        </authorList>
    </citation>
    <scope>NUCLEOTIDE SEQUENCE [LARGE SCALE GENOMIC DNA]</scope>
    <source>
        <strain evidence="2 3">PCC 9333</strain>
    </source>
</reference>
<evidence type="ECO:0000259" key="1">
    <source>
        <dbReference type="Pfam" id="PF00561"/>
    </source>
</evidence>
<keyword evidence="2" id="KW-0378">Hydrolase</keyword>
<feature type="domain" description="AB hydrolase-1" evidence="1">
    <location>
        <begin position="37"/>
        <end position="135"/>
    </location>
</feature>
<dbReference type="PATRIC" id="fig|1173022.3.peg.4701"/>
<dbReference type="EMBL" id="CP003620">
    <property type="protein sequence ID" value="AFZ15140.1"/>
    <property type="molecule type" value="Genomic_DNA"/>
</dbReference>
<dbReference type="InterPro" id="IPR029058">
    <property type="entry name" value="AB_hydrolase_fold"/>
</dbReference>
<feature type="domain" description="AB hydrolase-1" evidence="1">
    <location>
        <begin position="211"/>
        <end position="288"/>
    </location>
</feature>
<dbReference type="AlphaFoldDB" id="K9W6R1"/>
<dbReference type="GO" id="GO:0016787">
    <property type="term" value="F:hydrolase activity"/>
    <property type="evidence" value="ECO:0007669"/>
    <property type="project" value="UniProtKB-KW"/>
</dbReference>
<organism evidence="2 3">
    <name type="scientific">Crinalium epipsammum PCC 9333</name>
    <dbReference type="NCBI Taxonomy" id="1173022"/>
    <lineage>
        <taxon>Bacteria</taxon>
        <taxon>Bacillati</taxon>
        <taxon>Cyanobacteriota</taxon>
        <taxon>Cyanophyceae</taxon>
        <taxon>Gomontiellales</taxon>
        <taxon>Gomontiellaceae</taxon>
        <taxon>Crinalium</taxon>
    </lineage>
</organism>
<keyword evidence="3" id="KW-1185">Reference proteome</keyword>
<protein>
    <submittedName>
        <fullName evidence="2">Alpha/beta hydrolase fold protein</fullName>
    </submittedName>
</protein>
<dbReference type="SUPFAM" id="SSF53474">
    <property type="entry name" value="alpha/beta-Hydrolases"/>
    <property type="match status" value="1"/>
</dbReference>
<dbReference type="Pfam" id="PF00561">
    <property type="entry name" value="Abhydrolase_1"/>
    <property type="match status" value="2"/>
</dbReference>
<name>K9W6R1_9CYAN</name>
<dbReference type="Proteomes" id="UP000010472">
    <property type="component" value="Chromosome"/>
</dbReference>
<dbReference type="OrthoDB" id="9797695at2"/>
<dbReference type="InterPro" id="IPR000073">
    <property type="entry name" value="AB_hydrolase_1"/>
</dbReference>
<accession>K9W6R1</accession>
<dbReference type="HOGENOM" id="CLU_020336_13_4_3"/>
<evidence type="ECO:0000313" key="2">
    <source>
        <dbReference type="EMBL" id="AFZ15140.1"/>
    </source>
</evidence>
<sequence length="307" mass="34639">MQDWWQDTFPKSRQSITITDANGYPVSIAYGEKGTGKPLILVHGIGSWSYGWRYNIEPLSQHFKVIAFDAKGNGFSDKPAYPDQPGHQAIELARIIQSLCDEPALVVAESLGALTALACVESHPELFEKLVLINVPIFPQGIPNRGMQVLSSIPLDLIKIVDQLRLASFFSPLVRYIFAIERQDVVVDATAITEEDVYWITYPYIEFPNTITKYTEDLQHAAIEIQRLQQKLPSLIGDIQENLGKITCPTLILWADKDNWFPVKDGEKLQRFIPNSRLEILNNCGHDAAATCPDQVNQRIIEFLCDR</sequence>
<dbReference type="PRINTS" id="PR00111">
    <property type="entry name" value="ABHYDROLASE"/>
</dbReference>
<dbReference type="eggNOG" id="COG2267">
    <property type="taxonomic scope" value="Bacteria"/>
</dbReference>
<evidence type="ECO:0000313" key="3">
    <source>
        <dbReference type="Proteomes" id="UP000010472"/>
    </source>
</evidence>
<dbReference type="PANTHER" id="PTHR46438">
    <property type="entry name" value="ALPHA/BETA-HYDROLASES SUPERFAMILY PROTEIN"/>
    <property type="match status" value="1"/>
</dbReference>
<dbReference type="RefSeq" id="WP_015205234.1">
    <property type="nucleotide sequence ID" value="NC_019753.1"/>
</dbReference>
<dbReference type="STRING" id="1173022.Cri9333_4354"/>
<dbReference type="Gene3D" id="3.40.50.1820">
    <property type="entry name" value="alpha/beta hydrolase"/>
    <property type="match status" value="1"/>
</dbReference>
<proteinExistence type="predicted"/>
<gene>
    <name evidence="2" type="ORF">Cri9333_4354</name>
</gene>
<dbReference type="KEGG" id="cep:Cri9333_4354"/>